<protein>
    <submittedName>
        <fullName evidence="1">Uncharacterized protein</fullName>
    </submittedName>
</protein>
<reference evidence="1 2" key="1">
    <citation type="journal article" date="2019" name="Int. J. Syst. Evol. Microbiol.">
        <title>The Global Catalogue of Microorganisms (GCM) 10K type strain sequencing project: providing services to taxonomists for standard genome sequencing and annotation.</title>
        <authorList>
            <consortium name="The Broad Institute Genomics Platform"/>
            <consortium name="The Broad Institute Genome Sequencing Center for Infectious Disease"/>
            <person name="Wu L."/>
            <person name="Ma J."/>
        </authorList>
    </citation>
    <scope>NUCLEOTIDE SEQUENCE [LARGE SCALE GENOMIC DNA]</scope>
    <source>
        <strain evidence="1 2">JCM 10673</strain>
    </source>
</reference>
<organism evidence="1 2">
    <name type="scientific">Streptomyces thermoalcalitolerans</name>
    <dbReference type="NCBI Taxonomy" id="65605"/>
    <lineage>
        <taxon>Bacteria</taxon>
        <taxon>Bacillati</taxon>
        <taxon>Actinomycetota</taxon>
        <taxon>Actinomycetes</taxon>
        <taxon>Kitasatosporales</taxon>
        <taxon>Streptomycetaceae</taxon>
        <taxon>Streptomyces</taxon>
    </lineage>
</organism>
<keyword evidence="2" id="KW-1185">Reference proteome</keyword>
<gene>
    <name evidence="1" type="ORF">GCM10009549_58250</name>
</gene>
<accession>A0ABN1PYG0</accession>
<name>A0ABN1PYG0_9ACTN</name>
<dbReference type="Proteomes" id="UP001501005">
    <property type="component" value="Unassembled WGS sequence"/>
</dbReference>
<evidence type="ECO:0000313" key="2">
    <source>
        <dbReference type="Proteomes" id="UP001501005"/>
    </source>
</evidence>
<comment type="caution">
    <text evidence="1">The sequence shown here is derived from an EMBL/GenBank/DDBJ whole genome shotgun (WGS) entry which is preliminary data.</text>
</comment>
<sequence length="66" mass="7158">MADEIARSLGRVSVAALYAVATGSVNPGKIYEMISDNFPADRVVQIVYSDLSYPNQKLDLELTIAP</sequence>
<proteinExistence type="predicted"/>
<evidence type="ECO:0000313" key="1">
    <source>
        <dbReference type="EMBL" id="GAA0934642.1"/>
    </source>
</evidence>
<dbReference type="RefSeq" id="WP_344055360.1">
    <property type="nucleotide sequence ID" value="NZ_BAAAHG010000149.1"/>
</dbReference>
<dbReference type="EMBL" id="BAAAHG010000149">
    <property type="protein sequence ID" value="GAA0934642.1"/>
    <property type="molecule type" value="Genomic_DNA"/>
</dbReference>